<dbReference type="InterPro" id="IPR052715">
    <property type="entry name" value="RAYT_transposase"/>
</dbReference>
<dbReference type="RefSeq" id="WP_006258573.1">
    <property type="nucleotide sequence ID" value="NZ_CP013690.1"/>
</dbReference>
<dbReference type="AlphaFoldDB" id="A0AAI8G5Z7"/>
<feature type="domain" description="Transposase IS200-like" evidence="1">
    <location>
        <begin position="21"/>
        <end position="160"/>
    </location>
</feature>
<dbReference type="GO" id="GO:0004803">
    <property type="term" value="F:transposase activity"/>
    <property type="evidence" value="ECO:0007669"/>
    <property type="project" value="InterPro"/>
</dbReference>
<dbReference type="PANTHER" id="PTHR36966">
    <property type="entry name" value="REP-ASSOCIATED TYROSINE TRANSPOSASE"/>
    <property type="match status" value="1"/>
</dbReference>
<dbReference type="InterPro" id="IPR036515">
    <property type="entry name" value="Transposase_17_sf"/>
</dbReference>
<evidence type="ECO:0000313" key="2">
    <source>
        <dbReference type="EMBL" id="ALU27545.1"/>
    </source>
</evidence>
<proteinExistence type="predicted"/>
<reference evidence="2 3" key="1">
    <citation type="journal article" date="2016" name="J. Zhejiang Univ. Sci. B">
        <title>Antibiotic resistance mechanisms of Myroides sp.</title>
        <authorList>
            <person name="Hu S."/>
            <person name="Yuan S."/>
            <person name="Qu H."/>
            <person name="Jiang T."/>
            <person name="Zhou Y."/>
            <person name="Wang M."/>
            <person name="Ming D."/>
        </authorList>
    </citation>
    <scope>NUCLEOTIDE SEQUENCE [LARGE SCALE GENOMIC DNA]</scope>
    <source>
        <strain evidence="2 3">PR63039</strain>
    </source>
</reference>
<dbReference type="SUPFAM" id="SSF143422">
    <property type="entry name" value="Transposase IS200-like"/>
    <property type="match status" value="1"/>
</dbReference>
<dbReference type="Proteomes" id="UP000069030">
    <property type="component" value="Chromosome"/>
</dbReference>
<dbReference type="GO" id="GO:0043565">
    <property type="term" value="F:sequence-specific DNA binding"/>
    <property type="evidence" value="ECO:0007669"/>
    <property type="project" value="TreeGrafter"/>
</dbReference>
<evidence type="ECO:0000259" key="1">
    <source>
        <dbReference type="SMART" id="SM01321"/>
    </source>
</evidence>
<dbReference type="SMART" id="SM01321">
    <property type="entry name" value="Y1_Tnp"/>
    <property type="match status" value="1"/>
</dbReference>
<evidence type="ECO:0000313" key="3">
    <source>
        <dbReference type="Proteomes" id="UP000069030"/>
    </source>
</evidence>
<dbReference type="InterPro" id="IPR002686">
    <property type="entry name" value="Transposase_17"/>
</dbReference>
<dbReference type="KEGG" id="mod:AS202_15960"/>
<sequence length="173" mass="20347">MNQNNKIYRSPTNRAQWWDYSNNGTYFITICTKDRINYFGTIQQEEIILSPLGHSVLKCWNNIPLYHPYVILDAFIIMPNHIHGILHINNSNTFNDNSTLKKECKVTSGSLGSIIRGFKVGVKKDAYTLNIPFFWQPRYHDHIIRTAESYIKIANYIIMNPITWKQDKFYNNL</sequence>
<dbReference type="Gene3D" id="3.30.70.1290">
    <property type="entry name" value="Transposase IS200-like"/>
    <property type="match status" value="1"/>
</dbReference>
<dbReference type="EMBL" id="CP013690">
    <property type="protein sequence ID" value="ALU27545.1"/>
    <property type="molecule type" value="Genomic_DNA"/>
</dbReference>
<dbReference type="GO" id="GO:0006313">
    <property type="term" value="P:DNA transposition"/>
    <property type="evidence" value="ECO:0007669"/>
    <property type="project" value="InterPro"/>
</dbReference>
<protein>
    <recommendedName>
        <fullName evidence="1">Transposase IS200-like domain-containing protein</fullName>
    </recommendedName>
</protein>
<accession>A0AAI8G5Z7</accession>
<gene>
    <name evidence="2" type="ORF">AS202_15960</name>
</gene>
<organism evidence="2 3">
    <name type="scientific">Myroides odoratimimus</name>
    <dbReference type="NCBI Taxonomy" id="76832"/>
    <lineage>
        <taxon>Bacteria</taxon>
        <taxon>Pseudomonadati</taxon>
        <taxon>Bacteroidota</taxon>
        <taxon>Flavobacteriia</taxon>
        <taxon>Flavobacteriales</taxon>
        <taxon>Flavobacteriaceae</taxon>
        <taxon>Myroides</taxon>
    </lineage>
</organism>
<name>A0AAI8G5Z7_9FLAO</name>
<dbReference type="PANTHER" id="PTHR36966:SF1">
    <property type="entry name" value="REP-ASSOCIATED TYROSINE TRANSPOSASE"/>
    <property type="match status" value="1"/>
</dbReference>